<comment type="caution">
    <text evidence="1">The sequence shown here is derived from an EMBL/GenBank/DDBJ whole genome shotgun (WGS) entry which is preliminary data.</text>
</comment>
<evidence type="ECO:0000313" key="1">
    <source>
        <dbReference type="EMBL" id="OLO47946.1"/>
    </source>
</evidence>
<dbReference type="EMBL" id="MSKL01000027">
    <property type="protein sequence ID" value="OLO47946.1"/>
    <property type="molecule type" value="Genomic_DNA"/>
</dbReference>
<dbReference type="OrthoDB" id="9961474at2"/>
<name>A0A1Q8VIL9_9ACTO</name>
<protein>
    <submittedName>
        <fullName evidence="1">Uncharacterized protein</fullName>
    </submittedName>
</protein>
<dbReference type="RefSeq" id="WP_075418804.1">
    <property type="nucleotide sequence ID" value="NZ_MSKL01000027.1"/>
</dbReference>
<sequence length="69" mass="7811">MTLETITLTFRQKALLVRVIEKQASDLRSKVSNSGLLTKEHLNEYEELLNLITAGHSVQVKTWTPEESA</sequence>
<proteinExistence type="predicted"/>
<evidence type="ECO:0000313" key="2">
    <source>
        <dbReference type="Proteomes" id="UP000186394"/>
    </source>
</evidence>
<reference evidence="1 2" key="1">
    <citation type="submission" date="2016-12" db="EMBL/GenBank/DDBJ databases">
        <title>Genomic comparison of strains in the 'Actinomyces naeslundii' group.</title>
        <authorList>
            <person name="Mughal S.R."/>
            <person name="Do T."/>
            <person name="Gilbert S.C."/>
            <person name="Witherden E.A."/>
            <person name="Didelot X."/>
            <person name="Beighton D."/>
        </authorList>
    </citation>
    <scope>NUCLEOTIDE SEQUENCE [LARGE SCALE GENOMIC DNA]</scope>
    <source>
        <strain evidence="1 2">P6N</strain>
    </source>
</reference>
<accession>A0A1Q8VIL9</accession>
<dbReference type="AlphaFoldDB" id="A0A1Q8VIL9"/>
<organism evidence="1 2">
    <name type="scientific">Actinomyces oris</name>
    <dbReference type="NCBI Taxonomy" id="544580"/>
    <lineage>
        <taxon>Bacteria</taxon>
        <taxon>Bacillati</taxon>
        <taxon>Actinomycetota</taxon>
        <taxon>Actinomycetes</taxon>
        <taxon>Actinomycetales</taxon>
        <taxon>Actinomycetaceae</taxon>
        <taxon>Actinomyces</taxon>
    </lineage>
</organism>
<dbReference type="Proteomes" id="UP000186394">
    <property type="component" value="Unassembled WGS sequence"/>
</dbReference>
<gene>
    <name evidence="1" type="ORF">BKH28_10800</name>
</gene>